<gene>
    <name evidence="1" type="ORF">M9Y10_016582</name>
</gene>
<keyword evidence="2" id="KW-1185">Reference proteome</keyword>
<dbReference type="Proteomes" id="UP001470230">
    <property type="component" value="Unassembled WGS sequence"/>
</dbReference>
<sequence>MKDFHLSDNKLNEYLANFVNDGAYGNLGNQTKDQIWTAKRQIEVNFVNNDRDRFEQSMEN</sequence>
<comment type="caution">
    <text evidence="1">The sequence shown here is derived from an EMBL/GenBank/DDBJ whole genome shotgun (WGS) entry which is preliminary data.</text>
</comment>
<proteinExistence type="predicted"/>
<dbReference type="EMBL" id="JAPFFF010000021">
    <property type="protein sequence ID" value="KAK8854033.1"/>
    <property type="molecule type" value="Genomic_DNA"/>
</dbReference>
<organism evidence="1 2">
    <name type="scientific">Tritrichomonas musculus</name>
    <dbReference type="NCBI Taxonomy" id="1915356"/>
    <lineage>
        <taxon>Eukaryota</taxon>
        <taxon>Metamonada</taxon>
        <taxon>Parabasalia</taxon>
        <taxon>Tritrichomonadida</taxon>
        <taxon>Tritrichomonadidae</taxon>
        <taxon>Tritrichomonas</taxon>
    </lineage>
</organism>
<reference evidence="1 2" key="1">
    <citation type="submission" date="2024-04" db="EMBL/GenBank/DDBJ databases">
        <title>Tritrichomonas musculus Genome.</title>
        <authorList>
            <person name="Alves-Ferreira E."/>
            <person name="Grigg M."/>
            <person name="Lorenzi H."/>
            <person name="Galac M."/>
        </authorList>
    </citation>
    <scope>NUCLEOTIDE SEQUENCE [LARGE SCALE GENOMIC DNA]</scope>
    <source>
        <strain evidence="1 2">EAF2021</strain>
    </source>
</reference>
<accession>A0ABR2HXE0</accession>
<evidence type="ECO:0000313" key="2">
    <source>
        <dbReference type="Proteomes" id="UP001470230"/>
    </source>
</evidence>
<evidence type="ECO:0000313" key="1">
    <source>
        <dbReference type="EMBL" id="KAK8854033.1"/>
    </source>
</evidence>
<protein>
    <submittedName>
        <fullName evidence="1">Uncharacterized protein</fullName>
    </submittedName>
</protein>
<name>A0ABR2HXE0_9EUKA</name>